<dbReference type="CDD" id="cd02440">
    <property type="entry name" value="AdoMet_MTases"/>
    <property type="match status" value="1"/>
</dbReference>
<feature type="domain" description="Methyltransferase type 12" evidence="5">
    <location>
        <begin position="65"/>
        <end position="162"/>
    </location>
</feature>
<protein>
    <submittedName>
        <fullName evidence="6">Class I SAM-dependent methyltransferase</fullName>
    </submittedName>
</protein>
<accession>A0A7G3ULP7</accession>
<keyword evidence="2" id="KW-0808">Transferase</keyword>
<dbReference type="GO" id="GO:0032259">
    <property type="term" value="P:methylation"/>
    <property type="evidence" value="ECO:0007669"/>
    <property type="project" value="UniProtKB-KW"/>
</dbReference>
<keyword evidence="1 6" id="KW-0489">Methyltransferase</keyword>
<name>A0A7G3ULP7_STRT9</name>
<dbReference type="RefSeq" id="WP_040913368.1">
    <property type="nucleotide sequence ID" value="NZ_CP029159.1"/>
</dbReference>
<feature type="compositionally biased region" description="Basic and acidic residues" evidence="4">
    <location>
        <begin position="8"/>
        <end position="23"/>
    </location>
</feature>
<dbReference type="Gene3D" id="3.40.50.150">
    <property type="entry name" value="Vaccinia Virus protein VP39"/>
    <property type="match status" value="1"/>
</dbReference>
<evidence type="ECO:0000259" key="5">
    <source>
        <dbReference type="Pfam" id="PF08242"/>
    </source>
</evidence>
<feature type="region of interest" description="Disordered" evidence="4">
    <location>
        <begin position="1"/>
        <end position="23"/>
    </location>
</feature>
<dbReference type="SUPFAM" id="SSF53335">
    <property type="entry name" value="S-adenosyl-L-methionine-dependent methyltransferases"/>
    <property type="match status" value="1"/>
</dbReference>
<evidence type="ECO:0000256" key="1">
    <source>
        <dbReference type="ARBA" id="ARBA00022603"/>
    </source>
</evidence>
<dbReference type="GO" id="GO:0008168">
    <property type="term" value="F:methyltransferase activity"/>
    <property type="evidence" value="ECO:0007669"/>
    <property type="project" value="UniProtKB-KW"/>
</dbReference>
<keyword evidence="3" id="KW-0949">S-adenosyl-L-methionine</keyword>
<keyword evidence="7" id="KW-1185">Reference proteome</keyword>
<evidence type="ECO:0000256" key="3">
    <source>
        <dbReference type="ARBA" id="ARBA00022691"/>
    </source>
</evidence>
<proteinExistence type="predicted"/>
<dbReference type="AlphaFoldDB" id="A0A7G3ULP7"/>
<dbReference type="EMBL" id="CP029159">
    <property type="protein sequence ID" value="QKM71383.1"/>
    <property type="molecule type" value="Genomic_DNA"/>
</dbReference>
<dbReference type="Pfam" id="PF08242">
    <property type="entry name" value="Methyltransf_12"/>
    <property type="match status" value="1"/>
</dbReference>
<evidence type="ECO:0000256" key="4">
    <source>
        <dbReference type="SAM" id="MobiDB-lite"/>
    </source>
</evidence>
<dbReference type="Proteomes" id="UP000005940">
    <property type="component" value="Chromosome"/>
</dbReference>
<evidence type="ECO:0000313" key="6">
    <source>
        <dbReference type="EMBL" id="QKM71383.1"/>
    </source>
</evidence>
<evidence type="ECO:0000313" key="7">
    <source>
        <dbReference type="Proteomes" id="UP000005940"/>
    </source>
</evidence>
<dbReference type="InterPro" id="IPR013217">
    <property type="entry name" value="Methyltransf_12"/>
</dbReference>
<evidence type="ECO:0000256" key="2">
    <source>
        <dbReference type="ARBA" id="ARBA00022679"/>
    </source>
</evidence>
<gene>
    <name evidence="6" type="ORF">STSU_004945</name>
</gene>
<dbReference type="PANTHER" id="PTHR43464:SF19">
    <property type="entry name" value="UBIQUINONE BIOSYNTHESIS O-METHYLTRANSFERASE, MITOCHONDRIAL"/>
    <property type="match status" value="1"/>
</dbReference>
<dbReference type="PANTHER" id="PTHR43464">
    <property type="entry name" value="METHYLTRANSFERASE"/>
    <property type="match status" value="1"/>
</dbReference>
<reference evidence="6 7" key="1">
    <citation type="journal article" date="2012" name="J. Bacteriol.">
        <title>Draft genome of Streptomyces tsukubaensis NRRL 18488, the producer of the clinically important immunosuppressant tacrolimus (FK506).</title>
        <authorList>
            <person name="Barreiro C."/>
            <person name="Prieto C."/>
            <person name="Sola-Landa A."/>
            <person name="Solera E."/>
            <person name="Martinez-Castro M."/>
            <person name="Perez-Redondo R."/>
            <person name="Garcia-Estrada C."/>
            <person name="Aparicio J.F."/>
            <person name="Fernandez-Martinez L.T."/>
            <person name="Santos-Aberturas J."/>
            <person name="Salehi-Najafabadi Z."/>
            <person name="Rodriguez-Garcia A."/>
            <person name="Tauch A."/>
            <person name="Martin J.F."/>
        </authorList>
    </citation>
    <scope>NUCLEOTIDE SEQUENCE [LARGE SCALE GENOMIC DNA]</scope>
    <source>
        <strain evidence="7">DSM 42081 / NBRC 108919 / NRRL 18488 / 9993</strain>
    </source>
</reference>
<dbReference type="InterPro" id="IPR029063">
    <property type="entry name" value="SAM-dependent_MTases_sf"/>
</dbReference>
<organism evidence="6 7">
    <name type="scientific">Streptomyces tsukubensis (strain DSM 42081 / NBRC 108919 / NRRL 18488 / 9993)</name>
    <dbReference type="NCBI Taxonomy" id="1114943"/>
    <lineage>
        <taxon>Bacteria</taxon>
        <taxon>Bacillati</taxon>
        <taxon>Actinomycetota</taxon>
        <taxon>Actinomycetes</taxon>
        <taxon>Kitasatosporales</taxon>
        <taxon>Streptomycetaceae</taxon>
        <taxon>Streptomyces</taxon>
    </lineage>
</organism>
<sequence length="302" mass="32546">MTRHHDHHAAPADRTHSHSHGGHEMDWEQMAPLLERGAELHSTLYRDAAHWLAAQIPAAAVRRVLDVGSGPGVLTVLLAEVFPYAEVVAVDATPELLDRAADRAARAGLGDRFRAVRAELPGDLGALGTADLIWAGDAVHHIGDQRAMLDGLAGLLRPGGLLALVEGGLPTRHLPRDIGIGRPGLEARIDAVQSDWFSRMRAELPGAKEEVEDWRALLTAAGLADTATRSFLLDLPAPLPEAAREHVTAVFTRRRESADGLLADDDIAALDRLLDPADPQSLARRPDLHLLTARTVHTGRRA</sequence>